<dbReference type="EMBL" id="BK014691">
    <property type="protein sequence ID" value="DAD68064.1"/>
    <property type="molecule type" value="Genomic_DNA"/>
</dbReference>
<sequence>MELEFWYQTTGFYALRHMSNTTLLDKCQQ</sequence>
<reference evidence="1" key="1">
    <citation type="journal article" date="2021" name="Proc. Natl. Acad. Sci. U.S.A.">
        <title>A Catalog of Tens of Thousands of Viruses from Human Metagenomes Reveals Hidden Associations with Chronic Diseases.</title>
        <authorList>
            <person name="Tisza M.J."/>
            <person name="Buck C.B."/>
        </authorList>
    </citation>
    <scope>NUCLEOTIDE SEQUENCE</scope>
    <source>
        <strain evidence="1">CtRlz6</strain>
    </source>
</reference>
<protein>
    <submittedName>
        <fullName evidence="1">Uncharacterized protein</fullName>
    </submittedName>
</protein>
<proteinExistence type="predicted"/>
<evidence type="ECO:0000313" key="1">
    <source>
        <dbReference type="EMBL" id="DAD68064.1"/>
    </source>
</evidence>
<accession>A0A8S5LDN7</accession>
<organism evidence="1">
    <name type="scientific">Siphoviridae sp. ctRlz6</name>
    <dbReference type="NCBI Taxonomy" id="2823581"/>
    <lineage>
        <taxon>Viruses</taxon>
        <taxon>Duplodnaviria</taxon>
        <taxon>Heunggongvirae</taxon>
        <taxon>Uroviricota</taxon>
        <taxon>Caudoviricetes</taxon>
    </lineage>
</organism>
<name>A0A8S5LDN7_9CAUD</name>